<dbReference type="OrthoDB" id="10249250at2759"/>
<dbReference type="Proteomes" id="UP000236333">
    <property type="component" value="Unassembled WGS sequence"/>
</dbReference>
<evidence type="ECO:0000313" key="4">
    <source>
        <dbReference type="Proteomes" id="UP000236333"/>
    </source>
</evidence>
<dbReference type="InterPro" id="IPR036972">
    <property type="entry name" value="Cyt_c_oxidase_su5b_sf"/>
</dbReference>
<comment type="caution">
    <text evidence="3">The sequence shown here is derived from an EMBL/GenBank/DDBJ whole genome shotgun (WGS) entry which is preliminary data.</text>
</comment>
<organism evidence="3 4">
    <name type="scientific">Tetrabaena socialis</name>
    <dbReference type="NCBI Taxonomy" id="47790"/>
    <lineage>
        <taxon>Eukaryota</taxon>
        <taxon>Viridiplantae</taxon>
        <taxon>Chlorophyta</taxon>
        <taxon>core chlorophytes</taxon>
        <taxon>Chlorophyceae</taxon>
        <taxon>CS clade</taxon>
        <taxon>Chlamydomonadales</taxon>
        <taxon>Tetrabaenaceae</taxon>
        <taxon>Tetrabaena</taxon>
    </lineage>
</organism>
<accession>A0A2J7ZQX6</accession>
<keyword evidence="4" id="KW-1185">Reference proteome</keyword>
<dbReference type="GO" id="GO:0045277">
    <property type="term" value="C:respiratory chain complex IV"/>
    <property type="evidence" value="ECO:0007669"/>
    <property type="project" value="InterPro"/>
</dbReference>
<dbReference type="SUPFAM" id="SSF57802">
    <property type="entry name" value="Rubredoxin-like"/>
    <property type="match status" value="1"/>
</dbReference>
<evidence type="ECO:0000256" key="2">
    <source>
        <dbReference type="ARBA" id="ARBA00022833"/>
    </source>
</evidence>
<keyword evidence="1" id="KW-0479">Metal-binding</keyword>
<reference evidence="3 4" key="1">
    <citation type="journal article" date="2017" name="Mol. Biol. Evol.">
        <title>The 4-celled Tetrabaena socialis nuclear genome reveals the essential components for genetic control of cell number at the origin of multicellularity in the volvocine lineage.</title>
        <authorList>
            <person name="Featherston J."/>
            <person name="Arakaki Y."/>
            <person name="Hanschen E.R."/>
            <person name="Ferris P.J."/>
            <person name="Michod R.E."/>
            <person name="Olson B.J.S.C."/>
            <person name="Nozaki H."/>
            <person name="Durand P.M."/>
        </authorList>
    </citation>
    <scope>NUCLEOTIDE SEQUENCE [LARGE SCALE GENOMIC DNA]</scope>
    <source>
        <strain evidence="3 4">NIES-571</strain>
    </source>
</reference>
<proteinExistence type="predicted"/>
<keyword evidence="2" id="KW-0862">Zinc</keyword>
<dbReference type="AlphaFoldDB" id="A0A2J7ZQX6"/>
<dbReference type="GO" id="GO:0046872">
    <property type="term" value="F:metal ion binding"/>
    <property type="evidence" value="ECO:0007669"/>
    <property type="project" value="UniProtKB-KW"/>
</dbReference>
<dbReference type="InterPro" id="IPR002124">
    <property type="entry name" value="Cyt_c_oxidase_su5b"/>
</dbReference>
<dbReference type="PANTHER" id="PTHR10122:SF0">
    <property type="entry name" value="CYTOCHROME C OXIDASE SUBUNIT 5B, ISOFORM A-RELATED"/>
    <property type="match status" value="1"/>
</dbReference>
<evidence type="ECO:0000313" key="3">
    <source>
        <dbReference type="EMBL" id="PNH02673.1"/>
    </source>
</evidence>
<dbReference type="GO" id="GO:0006123">
    <property type="term" value="P:mitochondrial electron transport, cytochrome c to oxygen"/>
    <property type="evidence" value="ECO:0007669"/>
    <property type="project" value="InterPro"/>
</dbReference>
<dbReference type="EMBL" id="PGGS01000612">
    <property type="protein sequence ID" value="PNH02673.1"/>
    <property type="molecule type" value="Genomic_DNA"/>
</dbReference>
<gene>
    <name evidence="3" type="ORF">TSOC_011344</name>
</gene>
<dbReference type="Gene3D" id="2.60.11.10">
    <property type="entry name" value="Cytochrome c oxidase, subunit Vb"/>
    <property type="match status" value="1"/>
</dbReference>
<dbReference type="GO" id="GO:0005740">
    <property type="term" value="C:mitochondrial envelope"/>
    <property type="evidence" value="ECO:0007669"/>
    <property type="project" value="InterPro"/>
</dbReference>
<evidence type="ECO:0000256" key="1">
    <source>
        <dbReference type="ARBA" id="ARBA00022723"/>
    </source>
</evidence>
<dbReference type="Pfam" id="PF01215">
    <property type="entry name" value="COX5B"/>
    <property type="match status" value="1"/>
</dbReference>
<name>A0A2J7ZQX6_9CHLO</name>
<sequence>MYEDKFGTEEDPIVVPSLEPERIIGVTDPEDDTLVVWGILKEAEPPRQFVENGEFYVLKMVENVKKVGDVVQELEGGGEAKLEK</sequence>
<dbReference type="PANTHER" id="PTHR10122">
    <property type="entry name" value="CYTOCHROME C OXIDASE SUBUNIT 5B, MITOCHONDRIAL"/>
    <property type="match status" value="1"/>
</dbReference>
<protein>
    <submittedName>
        <fullName evidence="3">Uncharacterized protein</fullName>
    </submittedName>
</protein>